<protein>
    <submittedName>
        <fullName evidence="1">(spotted green pufferfish) hypothetical protein</fullName>
    </submittedName>
</protein>
<dbReference type="KEGG" id="tng:GSTEN00031263G001"/>
<reference evidence="1" key="2">
    <citation type="submission" date="2004-02" db="EMBL/GenBank/DDBJ databases">
        <authorList>
            <consortium name="Genoscope"/>
            <consortium name="Whitehead Institute Centre for Genome Research"/>
        </authorList>
    </citation>
    <scope>NUCLEOTIDE SEQUENCE</scope>
</reference>
<comment type="caution">
    <text evidence="1">The sequence shown here is derived from an EMBL/GenBank/DDBJ whole genome shotgun (WGS) entry which is preliminary data.</text>
</comment>
<organism evidence="1">
    <name type="scientific">Tetraodon nigroviridis</name>
    <name type="common">Spotted green pufferfish</name>
    <name type="synonym">Chelonodon nigroviridis</name>
    <dbReference type="NCBI Taxonomy" id="99883"/>
    <lineage>
        <taxon>Eukaryota</taxon>
        <taxon>Metazoa</taxon>
        <taxon>Chordata</taxon>
        <taxon>Craniata</taxon>
        <taxon>Vertebrata</taxon>
        <taxon>Euteleostomi</taxon>
        <taxon>Actinopterygii</taxon>
        <taxon>Neopterygii</taxon>
        <taxon>Teleostei</taxon>
        <taxon>Neoteleostei</taxon>
        <taxon>Acanthomorphata</taxon>
        <taxon>Eupercaria</taxon>
        <taxon>Tetraodontiformes</taxon>
        <taxon>Tetradontoidea</taxon>
        <taxon>Tetraodontidae</taxon>
        <taxon>Tetraodon</taxon>
    </lineage>
</organism>
<evidence type="ECO:0000313" key="1">
    <source>
        <dbReference type="EMBL" id="CAG09822.1"/>
    </source>
</evidence>
<reference evidence="1" key="1">
    <citation type="journal article" date="2004" name="Nature">
        <title>Genome duplication in the teleost fish Tetraodon nigroviridis reveals the early vertebrate proto-karyotype.</title>
        <authorList>
            <person name="Jaillon O."/>
            <person name="Aury J.-M."/>
            <person name="Brunet F."/>
            <person name="Petit J.-L."/>
            <person name="Stange-Thomann N."/>
            <person name="Mauceli E."/>
            <person name="Bouneau L."/>
            <person name="Fischer C."/>
            <person name="Ozouf-Costaz C."/>
            <person name="Bernot A."/>
            <person name="Nicaud S."/>
            <person name="Jaffe D."/>
            <person name="Fisher S."/>
            <person name="Lutfalla G."/>
            <person name="Dossat C."/>
            <person name="Segurens B."/>
            <person name="Dasilva C."/>
            <person name="Salanoubat M."/>
            <person name="Levy M."/>
            <person name="Boudet N."/>
            <person name="Castellano S."/>
            <person name="Anthouard V."/>
            <person name="Jubin C."/>
            <person name="Castelli V."/>
            <person name="Katinka M."/>
            <person name="Vacherie B."/>
            <person name="Biemont C."/>
            <person name="Skalli Z."/>
            <person name="Cattolico L."/>
            <person name="Poulain J."/>
            <person name="De Berardinis V."/>
            <person name="Cruaud C."/>
            <person name="Duprat S."/>
            <person name="Brottier P."/>
            <person name="Coutanceau J.-P."/>
            <person name="Gouzy J."/>
            <person name="Parra G."/>
            <person name="Lardier G."/>
            <person name="Chapple C."/>
            <person name="McKernan K.J."/>
            <person name="McEwan P."/>
            <person name="Bosak S."/>
            <person name="Kellis M."/>
            <person name="Volff J.-N."/>
            <person name="Guigo R."/>
            <person name="Zody M.C."/>
            <person name="Mesirov J."/>
            <person name="Lindblad-Toh K."/>
            <person name="Birren B."/>
            <person name="Nusbaum C."/>
            <person name="Kahn D."/>
            <person name="Robinson-Rechavi M."/>
            <person name="Laudet V."/>
            <person name="Schachter V."/>
            <person name="Quetier F."/>
            <person name="Saurin W."/>
            <person name="Scarpelli C."/>
            <person name="Wincker P."/>
            <person name="Lander E.S."/>
            <person name="Weissenbach J."/>
            <person name="Roest Crollius H."/>
        </authorList>
    </citation>
    <scope>NUCLEOTIDE SEQUENCE [LARGE SCALE GENOMIC DNA]</scope>
</reference>
<dbReference type="AlphaFoldDB" id="Q4RP60"/>
<gene>
    <name evidence="1" type="ORF">GSTENG00031263001</name>
</gene>
<accession>Q4RP60</accession>
<sequence>MAVPQHQTFRKDEGLQTSRDCSLSLDARLGPSELPRSSHKRDLPELTNCSTLGKHCNLCSLDKCKAQGGYCHGRIHLDQGHERIFALPLWLLALFDMQQAQKLHPQEQGPIEVQIGQKDRPC</sequence>
<name>Q4RP60_TETNG</name>
<proteinExistence type="predicted"/>
<dbReference type="EMBL" id="CAAE01015008">
    <property type="protein sequence ID" value="CAG09822.1"/>
    <property type="molecule type" value="Genomic_DNA"/>
</dbReference>